<feature type="region of interest" description="Disordered" evidence="9">
    <location>
        <begin position="678"/>
        <end position="781"/>
    </location>
</feature>
<dbReference type="InterPro" id="IPR001752">
    <property type="entry name" value="Kinesin_motor_dom"/>
</dbReference>
<evidence type="ECO:0000259" key="10">
    <source>
        <dbReference type="PROSITE" id="PS50067"/>
    </source>
</evidence>
<keyword evidence="1 7" id="KW-0493">Microtubule</keyword>
<name>A0A0E9NLB4_SAICN</name>
<dbReference type="GO" id="GO:0008017">
    <property type="term" value="F:microtubule binding"/>
    <property type="evidence" value="ECO:0007669"/>
    <property type="project" value="InterPro"/>
</dbReference>
<comment type="caution">
    <text evidence="11">The sequence shown here is derived from an EMBL/GenBank/DDBJ whole genome shotgun (WGS) entry which is preliminary data.</text>
</comment>
<feature type="region of interest" description="Disordered" evidence="9">
    <location>
        <begin position="910"/>
        <end position="934"/>
    </location>
</feature>
<dbReference type="GO" id="GO:0005524">
    <property type="term" value="F:ATP binding"/>
    <property type="evidence" value="ECO:0007669"/>
    <property type="project" value="UniProtKB-UniRule"/>
</dbReference>
<feature type="region of interest" description="Disordered" evidence="9">
    <location>
        <begin position="877"/>
        <end position="897"/>
    </location>
</feature>
<dbReference type="InterPro" id="IPR036961">
    <property type="entry name" value="Kinesin_motor_dom_sf"/>
</dbReference>
<evidence type="ECO:0000256" key="9">
    <source>
        <dbReference type="SAM" id="MobiDB-lite"/>
    </source>
</evidence>
<dbReference type="InterPro" id="IPR027417">
    <property type="entry name" value="P-loop_NTPase"/>
</dbReference>
<evidence type="ECO:0000256" key="3">
    <source>
        <dbReference type="ARBA" id="ARBA00022840"/>
    </source>
</evidence>
<feature type="compositionally biased region" description="Gly residues" evidence="9">
    <location>
        <begin position="925"/>
        <end position="934"/>
    </location>
</feature>
<accession>A0A0E9NLB4</accession>
<dbReference type="Gene3D" id="3.40.850.10">
    <property type="entry name" value="Kinesin motor domain"/>
    <property type="match status" value="1"/>
</dbReference>
<comment type="similarity">
    <text evidence="6 7">Belongs to the TRAFAC class myosin-kinesin ATPase superfamily. Kinesin family.</text>
</comment>
<evidence type="ECO:0000256" key="6">
    <source>
        <dbReference type="PROSITE-ProRule" id="PRU00283"/>
    </source>
</evidence>
<dbReference type="Proteomes" id="UP000033140">
    <property type="component" value="Unassembled WGS sequence"/>
</dbReference>
<reference evidence="11 12" key="3">
    <citation type="journal article" date="2015" name="Genome Announc.">
        <title>Draft Genome Sequence of the Archiascomycetous Yeast Saitoella complicata.</title>
        <authorList>
            <person name="Yamauchi K."/>
            <person name="Kondo S."/>
            <person name="Hamamoto M."/>
            <person name="Takahashi Y."/>
            <person name="Ogura Y."/>
            <person name="Hayashi T."/>
            <person name="Nishida H."/>
        </authorList>
    </citation>
    <scope>NUCLEOTIDE SEQUENCE [LARGE SCALE GENOMIC DNA]</scope>
    <source>
        <strain evidence="11 12">NRRL Y-17804</strain>
    </source>
</reference>
<dbReference type="PRINTS" id="PR00380">
    <property type="entry name" value="KINESINHEAVY"/>
</dbReference>
<dbReference type="GO" id="GO:0005874">
    <property type="term" value="C:microtubule"/>
    <property type="evidence" value="ECO:0007669"/>
    <property type="project" value="UniProtKB-KW"/>
</dbReference>
<dbReference type="Pfam" id="PF00225">
    <property type="entry name" value="Kinesin"/>
    <property type="match status" value="1"/>
</dbReference>
<dbReference type="FunFam" id="3.40.850.10:FF:000053">
    <property type="entry name" value="Kinesin family"/>
    <property type="match status" value="1"/>
</dbReference>
<evidence type="ECO:0000256" key="7">
    <source>
        <dbReference type="RuleBase" id="RU000394"/>
    </source>
</evidence>
<dbReference type="CDD" id="cd01370">
    <property type="entry name" value="KISc_KIP3_like"/>
    <property type="match status" value="1"/>
</dbReference>
<evidence type="ECO:0000313" key="12">
    <source>
        <dbReference type="Proteomes" id="UP000033140"/>
    </source>
</evidence>
<gene>
    <name evidence="11" type="ORF">G7K_4339-t1</name>
</gene>
<keyword evidence="2 6" id="KW-0547">Nucleotide-binding</keyword>
<evidence type="ECO:0000256" key="1">
    <source>
        <dbReference type="ARBA" id="ARBA00022701"/>
    </source>
</evidence>
<dbReference type="GO" id="GO:0003777">
    <property type="term" value="F:microtubule motor activity"/>
    <property type="evidence" value="ECO:0007669"/>
    <property type="project" value="InterPro"/>
</dbReference>
<evidence type="ECO:0000256" key="2">
    <source>
        <dbReference type="ARBA" id="ARBA00022741"/>
    </source>
</evidence>
<dbReference type="AlphaFoldDB" id="A0A0E9NLB4"/>
<keyword evidence="5 6" id="KW-0505">Motor protein</keyword>
<dbReference type="STRING" id="698492.A0A0E9NLB4"/>
<dbReference type="InterPro" id="IPR027640">
    <property type="entry name" value="Kinesin-like_fam"/>
</dbReference>
<feature type="coiled-coil region" evidence="8">
    <location>
        <begin position="391"/>
        <end position="418"/>
    </location>
</feature>
<dbReference type="PANTHER" id="PTHR47968">
    <property type="entry name" value="CENTROMERE PROTEIN E"/>
    <property type="match status" value="1"/>
</dbReference>
<feature type="compositionally biased region" description="Acidic residues" evidence="9">
    <location>
        <begin position="720"/>
        <end position="733"/>
    </location>
</feature>
<feature type="compositionally biased region" description="Basic residues" evidence="9">
    <location>
        <begin position="703"/>
        <end position="716"/>
    </location>
</feature>
<keyword evidence="12" id="KW-1185">Reference proteome</keyword>
<dbReference type="GO" id="GO:0007018">
    <property type="term" value="P:microtubule-based movement"/>
    <property type="evidence" value="ECO:0007669"/>
    <property type="project" value="InterPro"/>
</dbReference>
<feature type="region of interest" description="Disordered" evidence="9">
    <location>
        <begin position="810"/>
        <end position="830"/>
    </location>
</feature>
<evidence type="ECO:0000313" key="11">
    <source>
        <dbReference type="EMBL" id="GAO50205.1"/>
    </source>
</evidence>
<protein>
    <recommendedName>
        <fullName evidence="7">Kinesin-like protein</fullName>
    </recommendedName>
</protein>
<sequence length="934" mass="102081">MSSASSITVAVRVRPFTVKESGNLAQTPEGQTFSGDGALAASSLPKLQPKGIRKIVQVLDEHVLVFDPPDSNPLTKFQRTLHNPGKRIKDMRYAFDRVFDETATQEEVYANTTMQLLDGVIDGYNATVFAYGATGCGKTHTISGTPEKPGIIFSTMRDLFDKIKAVQDIKHVEISLSYLEIYNETIRDLLIPNGAGKTLQLREDADKRISVPGLSMHTPTDVHEVMDMILTGNANRTISPTEANAVSSRSHAVLQVNVMQKPRTAGLSEEFTMATLSIIDLAGSERASVTKNRGDRLLEGANINRSLLALGNCINALCDPHRRCHVPYRDSKLTRLLKFSLGGNCKTVMIVCVSPSSQHYDETHNTLKYGNRAKNIKTKVTRNMINVDRHVSQYVKAIYDLRQEVEELKSKLAEKTVASSDKSEKARKLQEDQVEEAIRLFKSTMSTQRGFLQARMADIAEYHEVGAKLNMYNAWMRSYDEITAPLPDLLVTQRSVAMSMMRELEIKRNTLRNRTEVSTYDGAHDTAVSSYVKQLESKGVAPDLLKKFQTEAQASKQAAEIEVLQAEIGALDRVHSRQEQLLQTAASATLHCLVGLKQVASEDISHPSLDVMHKLCIDTVGNAISGAVVSKPPPEFGSPMKRAPAVAASPATFGTPLKPPQPMFPHLKQASYLLPTSLSSPMRSPRTFKNSPRKSVGVVMPPRKVKPSPGKAKRVRFQKEDEDGYETVEEENAPYETTLDFSVPEPTAPAPVASAAPAAAPTSAGKPARNSRMAPLGSDSNFGPYSEDHSYTVSTLTSDTATIRRASVARQVHEDTSMSSDPMNEPSGPRFMMPTTAAARRRLSPSTKHNVEATVGARRVMSESKGLGGAMRARRVAESPRQNRRLTVTGGLGSSMRVSNPAAVAQHIQEEVDLPRPGSGSSRMSGGGAKPGWR</sequence>
<feature type="domain" description="Kinesin motor" evidence="10">
    <location>
        <begin position="6"/>
        <end position="376"/>
    </location>
</feature>
<dbReference type="PROSITE" id="PS00411">
    <property type="entry name" value="KINESIN_MOTOR_1"/>
    <property type="match status" value="1"/>
</dbReference>
<dbReference type="SMART" id="SM00129">
    <property type="entry name" value="KISc"/>
    <property type="match status" value="1"/>
</dbReference>
<reference evidence="11 12" key="2">
    <citation type="journal article" date="2014" name="J. Gen. Appl. Microbiol.">
        <title>The early diverging ascomycetous budding yeast Saitoella complicata has three histone deacetylases belonging to the Clr6, Hos2, and Rpd3 lineages.</title>
        <authorList>
            <person name="Nishida H."/>
            <person name="Matsumoto T."/>
            <person name="Kondo S."/>
            <person name="Hamamoto M."/>
            <person name="Yoshikawa H."/>
        </authorList>
    </citation>
    <scope>NUCLEOTIDE SEQUENCE [LARGE SCALE GENOMIC DNA]</scope>
    <source>
        <strain evidence="11 12">NRRL Y-17804</strain>
    </source>
</reference>
<keyword evidence="3 6" id="KW-0067">ATP-binding</keyword>
<feature type="compositionally biased region" description="Low complexity" evidence="9">
    <location>
        <begin position="750"/>
        <end position="768"/>
    </location>
</feature>
<evidence type="ECO:0000256" key="5">
    <source>
        <dbReference type="ARBA" id="ARBA00023175"/>
    </source>
</evidence>
<feature type="compositionally biased region" description="Polar residues" evidence="9">
    <location>
        <begin position="678"/>
        <end position="690"/>
    </location>
</feature>
<keyword evidence="4 8" id="KW-0175">Coiled coil</keyword>
<dbReference type="InterPro" id="IPR019821">
    <property type="entry name" value="Kinesin_motor_CS"/>
</dbReference>
<organism evidence="11 12">
    <name type="scientific">Saitoella complicata (strain BCRC 22490 / CBS 7301 / JCM 7358 / NBRC 10748 / NRRL Y-17804)</name>
    <dbReference type="NCBI Taxonomy" id="698492"/>
    <lineage>
        <taxon>Eukaryota</taxon>
        <taxon>Fungi</taxon>
        <taxon>Dikarya</taxon>
        <taxon>Ascomycota</taxon>
        <taxon>Taphrinomycotina</taxon>
        <taxon>Taphrinomycotina incertae sedis</taxon>
        <taxon>Saitoella</taxon>
    </lineage>
</organism>
<dbReference type="EMBL" id="BACD03000030">
    <property type="protein sequence ID" value="GAO50205.1"/>
    <property type="molecule type" value="Genomic_DNA"/>
</dbReference>
<evidence type="ECO:0000256" key="8">
    <source>
        <dbReference type="SAM" id="Coils"/>
    </source>
</evidence>
<dbReference type="PROSITE" id="PS50067">
    <property type="entry name" value="KINESIN_MOTOR_2"/>
    <property type="match status" value="1"/>
</dbReference>
<feature type="binding site" evidence="6">
    <location>
        <begin position="132"/>
        <end position="139"/>
    </location>
    <ligand>
        <name>ATP</name>
        <dbReference type="ChEBI" id="CHEBI:30616"/>
    </ligand>
</feature>
<dbReference type="PANTHER" id="PTHR47968:SF13">
    <property type="entry name" value="KINESIN-LIKE PROTEIN KIF19 ISOFORM X1"/>
    <property type="match status" value="1"/>
</dbReference>
<reference evidence="11 12" key="1">
    <citation type="journal article" date="2011" name="J. Gen. Appl. Microbiol.">
        <title>Draft genome sequencing of the enigmatic yeast Saitoella complicata.</title>
        <authorList>
            <person name="Nishida H."/>
            <person name="Hamamoto M."/>
            <person name="Sugiyama J."/>
        </authorList>
    </citation>
    <scope>NUCLEOTIDE SEQUENCE [LARGE SCALE GENOMIC DNA]</scope>
    <source>
        <strain evidence="11 12">NRRL Y-17804</strain>
    </source>
</reference>
<proteinExistence type="inferred from homology"/>
<evidence type="ECO:0000256" key="4">
    <source>
        <dbReference type="ARBA" id="ARBA00023054"/>
    </source>
</evidence>
<dbReference type="SUPFAM" id="SSF52540">
    <property type="entry name" value="P-loop containing nucleoside triphosphate hydrolases"/>
    <property type="match status" value="1"/>
</dbReference>